<dbReference type="InterPro" id="IPR002156">
    <property type="entry name" value="RNaseH_domain"/>
</dbReference>
<dbReference type="InterPro" id="IPR044730">
    <property type="entry name" value="RNase_H-like_dom_plant"/>
</dbReference>
<feature type="domain" description="RNase H type-1" evidence="2">
    <location>
        <begin position="55"/>
        <end position="111"/>
    </location>
</feature>
<feature type="signal peptide" evidence="1">
    <location>
        <begin position="1"/>
        <end position="20"/>
    </location>
</feature>
<dbReference type="Proteomes" id="UP001459277">
    <property type="component" value="Unassembled WGS sequence"/>
</dbReference>
<feature type="chain" id="PRO_5043856191" description="RNase H type-1 domain-containing protein" evidence="1">
    <location>
        <begin position="21"/>
        <end position="179"/>
    </location>
</feature>
<dbReference type="AlphaFoldDB" id="A0AAW2BI14"/>
<dbReference type="GO" id="GO:0003676">
    <property type="term" value="F:nucleic acid binding"/>
    <property type="evidence" value="ECO:0007669"/>
    <property type="project" value="InterPro"/>
</dbReference>
<keyword evidence="4" id="KW-1185">Reference proteome</keyword>
<dbReference type="EMBL" id="JAZDWU010000011">
    <property type="protein sequence ID" value="KAK9985659.1"/>
    <property type="molecule type" value="Genomic_DNA"/>
</dbReference>
<organism evidence="3 4">
    <name type="scientific">Lithocarpus litseifolius</name>
    <dbReference type="NCBI Taxonomy" id="425828"/>
    <lineage>
        <taxon>Eukaryota</taxon>
        <taxon>Viridiplantae</taxon>
        <taxon>Streptophyta</taxon>
        <taxon>Embryophyta</taxon>
        <taxon>Tracheophyta</taxon>
        <taxon>Spermatophyta</taxon>
        <taxon>Magnoliopsida</taxon>
        <taxon>eudicotyledons</taxon>
        <taxon>Gunneridae</taxon>
        <taxon>Pentapetalae</taxon>
        <taxon>rosids</taxon>
        <taxon>fabids</taxon>
        <taxon>Fagales</taxon>
        <taxon>Fagaceae</taxon>
        <taxon>Lithocarpus</taxon>
    </lineage>
</organism>
<proteinExistence type="predicted"/>
<accession>A0AAW2BI14</accession>
<evidence type="ECO:0000313" key="4">
    <source>
        <dbReference type="Proteomes" id="UP001459277"/>
    </source>
</evidence>
<dbReference type="InterPro" id="IPR036397">
    <property type="entry name" value="RNaseH_sf"/>
</dbReference>
<sequence length="179" mass="20586">MIRLEIGLTILWIQFTSVGCHSVDTVYFCRLSFTSHRPLSFWSYSTRCISSFNRKLDAKAIIDVLQNPTQTNPIISPLLDDCKQLAVQILQIRFSHCYREANGCADSLARKGAKQDEFFCIFEYPPVELLPAFNHDLSAKQDEFFCIFEYPPVELLPAFNHDLSRLFISRRCPTGLLLV</sequence>
<name>A0AAW2BI14_9ROSI</name>
<evidence type="ECO:0000259" key="2">
    <source>
        <dbReference type="Pfam" id="PF13456"/>
    </source>
</evidence>
<gene>
    <name evidence="3" type="ORF">SO802_030610</name>
</gene>
<reference evidence="3 4" key="1">
    <citation type="submission" date="2024-01" db="EMBL/GenBank/DDBJ databases">
        <title>A telomere-to-telomere, gap-free genome of sweet tea (Lithocarpus litseifolius).</title>
        <authorList>
            <person name="Zhou J."/>
        </authorList>
    </citation>
    <scope>NUCLEOTIDE SEQUENCE [LARGE SCALE GENOMIC DNA]</scope>
    <source>
        <strain evidence="3">Zhou-2022a</strain>
        <tissue evidence="3">Leaf</tissue>
    </source>
</reference>
<comment type="caution">
    <text evidence="3">The sequence shown here is derived from an EMBL/GenBank/DDBJ whole genome shotgun (WGS) entry which is preliminary data.</text>
</comment>
<evidence type="ECO:0000313" key="3">
    <source>
        <dbReference type="EMBL" id="KAK9985659.1"/>
    </source>
</evidence>
<dbReference type="GO" id="GO:0004523">
    <property type="term" value="F:RNA-DNA hybrid ribonuclease activity"/>
    <property type="evidence" value="ECO:0007669"/>
    <property type="project" value="InterPro"/>
</dbReference>
<dbReference type="Pfam" id="PF13456">
    <property type="entry name" value="RVT_3"/>
    <property type="match status" value="1"/>
</dbReference>
<dbReference type="Gene3D" id="3.30.420.10">
    <property type="entry name" value="Ribonuclease H-like superfamily/Ribonuclease H"/>
    <property type="match status" value="1"/>
</dbReference>
<dbReference type="PROSITE" id="PS51257">
    <property type="entry name" value="PROKAR_LIPOPROTEIN"/>
    <property type="match status" value="1"/>
</dbReference>
<evidence type="ECO:0000256" key="1">
    <source>
        <dbReference type="SAM" id="SignalP"/>
    </source>
</evidence>
<keyword evidence="1" id="KW-0732">Signal</keyword>
<dbReference type="CDD" id="cd06222">
    <property type="entry name" value="RNase_H_like"/>
    <property type="match status" value="1"/>
</dbReference>
<protein>
    <recommendedName>
        <fullName evidence="2">RNase H type-1 domain-containing protein</fullName>
    </recommendedName>
</protein>